<keyword evidence="3" id="KW-1185">Reference proteome</keyword>
<reference evidence="2" key="1">
    <citation type="submission" date="2022-11" db="EMBL/GenBank/DDBJ databases">
        <authorList>
            <person name="Petersen C."/>
        </authorList>
    </citation>
    <scope>NUCLEOTIDE SEQUENCE</scope>
    <source>
        <strain evidence="2">IBT 19713</strain>
    </source>
</reference>
<accession>A0A9W9N7Y5</accession>
<evidence type="ECO:0000259" key="1">
    <source>
        <dbReference type="Pfam" id="PF09994"/>
    </source>
</evidence>
<protein>
    <recommendedName>
        <fullName evidence="1">T6SS Phospholipase effector Tle1-like catalytic domain-containing protein</fullName>
    </recommendedName>
</protein>
<dbReference type="Proteomes" id="UP001150941">
    <property type="component" value="Unassembled WGS sequence"/>
</dbReference>
<dbReference type="GeneID" id="83207198"/>
<dbReference type="PANTHER" id="PTHR33840:SF16">
    <property type="entry name" value="DUF2235 DOMAIN-CONTAINING PROTEIN"/>
    <property type="match status" value="1"/>
</dbReference>
<dbReference type="AlphaFoldDB" id="A0A9W9N7Y5"/>
<sequence>MGPKAYDNDCYELEPEDCVLRQRADAKSTPIKKRIIICCDGTWQSAVSGKKNVPSNVTRLCRALNSTGTDKKNEKWQQVVWYDSGVGTTALAIGDAIEGATGVGLEGNVIEAYNFCIYCFGFSRGAYTARTIAGLISDIGICHKRDLNKFADLWQVYKAFKKEAGTRFHRSEAWYEWMWGKLDEGQGVGSDPQRKLVWAQRPQGEWAQKGSREVELVGVYDTVGALGMPEVMGVQLPSYLVAKHHGDWHNFPDIKHAFQALALDESRRAFAPVLFYIPKEDASEAEVEVKKRAEKEAEDKYWDCLEFAEKTKARSDATDQEVNDAAKNANLAAKNWNAASRDRVKYQNRKERNSTLKQVWFPGYHINIGGGSSDTLNNEGDMEEMSTITFSWMLDQIKPHLSIDERFILDEYRKRQRRFVDLNDTYLKWKAFNDARKAETWADWAWRNASSTTTALIHPLTPSKEVIPEKPAYEGLREYGWGIGQMKDSYTKMYWANLHHYRTPGQYATTKEGKTVKSLGDTCEYIHPVVNYRVEQTKEIHKKNPKIPAYKPRGAFYNRRKVVDQKTGRRFFEYDICGCPRPIEEWRLGGLDSYERLAITGEEAYKYVQELDDDLHTGIVTRPRTVLPHEDAPVKRPKKKEHKTQFECELAPATILHKFGSSTTVTEIEEDLFESHTSLESHSTHSQVQYVR</sequence>
<gene>
    <name evidence="2" type="ORF">N7468_010599</name>
</gene>
<name>A0A9W9N7Y5_9EURO</name>
<evidence type="ECO:0000313" key="3">
    <source>
        <dbReference type="Proteomes" id="UP001150941"/>
    </source>
</evidence>
<dbReference type="InterPro" id="IPR018712">
    <property type="entry name" value="Tle1-like_cat"/>
</dbReference>
<dbReference type="EMBL" id="JAPQKS010000009">
    <property type="protein sequence ID" value="KAJ5214920.1"/>
    <property type="molecule type" value="Genomic_DNA"/>
</dbReference>
<dbReference type="PANTHER" id="PTHR33840">
    <property type="match status" value="1"/>
</dbReference>
<dbReference type="Pfam" id="PF09994">
    <property type="entry name" value="T6SS_Tle1-like_cat"/>
    <property type="match status" value="1"/>
</dbReference>
<comment type="caution">
    <text evidence="2">The sequence shown here is derived from an EMBL/GenBank/DDBJ whole genome shotgun (WGS) entry which is preliminary data.</text>
</comment>
<organism evidence="2 3">
    <name type="scientific">Penicillium chermesinum</name>
    <dbReference type="NCBI Taxonomy" id="63820"/>
    <lineage>
        <taxon>Eukaryota</taxon>
        <taxon>Fungi</taxon>
        <taxon>Dikarya</taxon>
        <taxon>Ascomycota</taxon>
        <taxon>Pezizomycotina</taxon>
        <taxon>Eurotiomycetes</taxon>
        <taxon>Eurotiomycetidae</taxon>
        <taxon>Eurotiales</taxon>
        <taxon>Aspergillaceae</taxon>
        <taxon>Penicillium</taxon>
    </lineage>
</organism>
<proteinExistence type="predicted"/>
<dbReference type="OrthoDB" id="59699at2759"/>
<evidence type="ECO:0000313" key="2">
    <source>
        <dbReference type="EMBL" id="KAJ5214920.1"/>
    </source>
</evidence>
<feature type="domain" description="T6SS Phospholipase effector Tle1-like catalytic" evidence="1">
    <location>
        <begin position="33"/>
        <end position="396"/>
    </location>
</feature>
<dbReference type="RefSeq" id="XP_058325417.1">
    <property type="nucleotide sequence ID" value="XM_058479894.1"/>
</dbReference>
<reference evidence="2" key="2">
    <citation type="journal article" date="2023" name="IMA Fungus">
        <title>Comparative genomic study of the Penicillium genus elucidates a diverse pangenome and 15 lateral gene transfer events.</title>
        <authorList>
            <person name="Petersen C."/>
            <person name="Sorensen T."/>
            <person name="Nielsen M.R."/>
            <person name="Sondergaard T.E."/>
            <person name="Sorensen J.L."/>
            <person name="Fitzpatrick D.A."/>
            <person name="Frisvad J.C."/>
            <person name="Nielsen K.L."/>
        </authorList>
    </citation>
    <scope>NUCLEOTIDE SEQUENCE</scope>
    <source>
        <strain evidence="2">IBT 19713</strain>
    </source>
</reference>